<dbReference type="InterPro" id="IPR046015">
    <property type="entry name" value="DUF5972"/>
</dbReference>
<dbReference type="AlphaFoldDB" id="A0A7Y7B1J4"/>
<accession>A0A7Y7B1J4</accession>
<evidence type="ECO:0000313" key="1">
    <source>
        <dbReference type="EMBL" id="NVK77232.1"/>
    </source>
</evidence>
<proteinExistence type="predicted"/>
<reference evidence="1 2" key="1">
    <citation type="submission" date="2020-04" db="EMBL/GenBank/DDBJ databases">
        <title>Draft Genome Sequence of Streptomyces morookaense DSM 40503, an 8-azaguanine-producing strain.</title>
        <authorList>
            <person name="Qi J."/>
            <person name="Gao J.-M."/>
        </authorList>
    </citation>
    <scope>NUCLEOTIDE SEQUENCE [LARGE SCALE GENOMIC DNA]</scope>
    <source>
        <strain evidence="1 2">DSM 40503</strain>
    </source>
</reference>
<gene>
    <name evidence="1" type="ORF">HG542_06110</name>
</gene>
<evidence type="ECO:0000313" key="2">
    <source>
        <dbReference type="Proteomes" id="UP000587462"/>
    </source>
</evidence>
<protein>
    <submittedName>
        <fullName evidence="1">Lasso RiPP family leader peptide-containing protein</fullName>
    </submittedName>
</protein>
<keyword evidence="2" id="KW-1185">Reference proteome</keyword>
<dbReference type="EMBL" id="JABBXF010000010">
    <property type="protein sequence ID" value="NVK77232.1"/>
    <property type="molecule type" value="Genomic_DNA"/>
</dbReference>
<name>A0A7Y7B1J4_STRMO</name>
<dbReference type="RefSeq" id="WP_171079020.1">
    <property type="nucleotide sequence ID" value="NZ_BNBU01000002.1"/>
</dbReference>
<comment type="caution">
    <text evidence="1">The sequence shown here is derived from an EMBL/GenBank/DDBJ whole genome shotgun (WGS) entry which is preliminary data.</text>
</comment>
<dbReference type="Proteomes" id="UP000587462">
    <property type="component" value="Unassembled WGS sequence"/>
</dbReference>
<organism evidence="1 2">
    <name type="scientific">Streptomyces morookaense</name>
    <name type="common">Streptoverticillium morookaense</name>
    <dbReference type="NCBI Taxonomy" id="1970"/>
    <lineage>
        <taxon>Bacteria</taxon>
        <taxon>Bacillati</taxon>
        <taxon>Actinomycetota</taxon>
        <taxon>Actinomycetes</taxon>
        <taxon>Kitasatosporales</taxon>
        <taxon>Streptomycetaceae</taxon>
        <taxon>Streptomyces</taxon>
    </lineage>
</organism>
<dbReference type="Pfam" id="PF19397">
    <property type="entry name" value="DUF5972"/>
    <property type="match status" value="1"/>
</dbReference>
<sequence length="37" mass="4172">MKQAYEPPMLVAMGEFREITGLLGLRGNDELVLDKHV</sequence>
<dbReference type="NCBIfam" id="NF033521">
    <property type="entry name" value="lasso_leader_L3"/>
    <property type="match status" value="1"/>
</dbReference>